<comment type="caution">
    <text evidence="1">The sequence shown here is derived from an EMBL/GenBank/DDBJ whole genome shotgun (WGS) entry which is preliminary data.</text>
</comment>
<gene>
    <name evidence="1" type="ORF">ACFQO1_09255</name>
</gene>
<dbReference type="GO" id="GO:0006508">
    <property type="term" value="P:proteolysis"/>
    <property type="evidence" value="ECO:0007669"/>
    <property type="project" value="UniProtKB-KW"/>
</dbReference>
<dbReference type="PROSITE" id="PS00141">
    <property type="entry name" value="ASP_PROTEASE"/>
    <property type="match status" value="1"/>
</dbReference>
<dbReference type="Pfam" id="PF13650">
    <property type="entry name" value="Asp_protease_2"/>
    <property type="match status" value="1"/>
</dbReference>
<keyword evidence="1" id="KW-0378">Hydrolase</keyword>
<name>A0ABW2MWQ0_9FLAO</name>
<dbReference type="InterPro" id="IPR021109">
    <property type="entry name" value="Peptidase_aspartic_dom_sf"/>
</dbReference>
<dbReference type="Gene3D" id="2.40.70.10">
    <property type="entry name" value="Acid Proteases"/>
    <property type="match status" value="1"/>
</dbReference>
<reference evidence="2" key="1">
    <citation type="journal article" date="2019" name="Int. J. Syst. Evol. Microbiol.">
        <title>The Global Catalogue of Microorganisms (GCM) 10K type strain sequencing project: providing services to taxonomists for standard genome sequencing and annotation.</title>
        <authorList>
            <consortium name="The Broad Institute Genomics Platform"/>
            <consortium name="The Broad Institute Genome Sequencing Center for Infectious Disease"/>
            <person name="Wu L."/>
            <person name="Ma J."/>
        </authorList>
    </citation>
    <scope>NUCLEOTIDE SEQUENCE [LARGE SCALE GENOMIC DNA]</scope>
    <source>
        <strain evidence="2">CGMCC 1.16306</strain>
    </source>
</reference>
<keyword evidence="2" id="KW-1185">Reference proteome</keyword>
<dbReference type="InterPro" id="IPR034122">
    <property type="entry name" value="Retropepsin-like_bacterial"/>
</dbReference>
<proteinExistence type="predicted"/>
<dbReference type="InterPro" id="IPR001969">
    <property type="entry name" value="Aspartic_peptidase_AS"/>
</dbReference>
<dbReference type="Proteomes" id="UP001596415">
    <property type="component" value="Unassembled WGS sequence"/>
</dbReference>
<dbReference type="SUPFAM" id="SSF50630">
    <property type="entry name" value="Acid proteases"/>
    <property type="match status" value="1"/>
</dbReference>
<dbReference type="RefSeq" id="WP_380217739.1">
    <property type="nucleotide sequence ID" value="NZ_JBHTBN010000004.1"/>
</dbReference>
<keyword evidence="1" id="KW-0645">Protease</keyword>
<dbReference type="GO" id="GO:0008233">
    <property type="term" value="F:peptidase activity"/>
    <property type="evidence" value="ECO:0007669"/>
    <property type="project" value="UniProtKB-KW"/>
</dbReference>
<organism evidence="1 2">
    <name type="scientific">Jejudonia soesokkakensis</name>
    <dbReference type="NCBI Taxonomy" id="1323432"/>
    <lineage>
        <taxon>Bacteria</taxon>
        <taxon>Pseudomonadati</taxon>
        <taxon>Bacteroidota</taxon>
        <taxon>Flavobacteriia</taxon>
        <taxon>Flavobacteriales</taxon>
        <taxon>Flavobacteriaceae</taxon>
        <taxon>Jejudonia</taxon>
    </lineage>
</organism>
<dbReference type="EMBL" id="JBHTBN010000004">
    <property type="protein sequence ID" value="MFC7357874.1"/>
    <property type="molecule type" value="Genomic_DNA"/>
</dbReference>
<protein>
    <submittedName>
        <fullName evidence="1">TIGR02281 family clan AA aspartic protease</fullName>
    </submittedName>
</protein>
<dbReference type="CDD" id="cd05483">
    <property type="entry name" value="retropepsin_like_bacteria"/>
    <property type="match status" value="1"/>
</dbReference>
<evidence type="ECO:0000313" key="1">
    <source>
        <dbReference type="EMBL" id="MFC7357874.1"/>
    </source>
</evidence>
<accession>A0ABW2MWQ0</accession>
<evidence type="ECO:0000313" key="2">
    <source>
        <dbReference type="Proteomes" id="UP001596415"/>
    </source>
</evidence>
<sequence length="145" mass="16168">MKQLRTLLEEKGFYRIPLKKLATGHYKLIAKINGKKGAFILDTGASTSCIGMEHIAYFKLFNEESETKAAGAGAINMTTEIARKNNIGIAKWKRKNITFVLFDLSHVNEALRQADEEPVHGILGADLLKKGRAVIDYGRNVCYIL</sequence>